<evidence type="ECO:0000256" key="2">
    <source>
        <dbReference type="ARBA" id="ARBA00022898"/>
    </source>
</evidence>
<protein>
    <recommendedName>
        <fullName evidence="4">Alanine racemase</fullName>
        <ecNumber evidence="4">5.1.1.1</ecNumber>
    </recommendedName>
</protein>
<feature type="binding site" evidence="4 6">
    <location>
        <position position="136"/>
    </location>
    <ligand>
        <name>substrate</name>
    </ligand>
</feature>
<dbReference type="Proteomes" id="UP000229334">
    <property type="component" value="Unassembled WGS sequence"/>
</dbReference>
<feature type="active site" description="Proton acceptor; specific for D-alanine" evidence="4">
    <location>
        <position position="38"/>
    </location>
</feature>
<reference evidence="8 9" key="1">
    <citation type="submission" date="2017-09" db="EMBL/GenBank/DDBJ databases">
        <title>Depth-based differentiation of microbial function through sediment-hosted aquifers and enrichment of novel symbionts in the deep terrestrial subsurface.</title>
        <authorList>
            <person name="Probst A.J."/>
            <person name="Ladd B."/>
            <person name="Jarett J.K."/>
            <person name="Geller-Mcgrath D.E."/>
            <person name="Sieber C.M."/>
            <person name="Emerson J.B."/>
            <person name="Anantharaman K."/>
            <person name="Thomas B.C."/>
            <person name="Malmstrom R."/>
            <person name="Stieglmeier M."/>
            <person name="Klingl A."/>
            <person name="Woyke T."/>
            <person name="Ryan C.M."/>
            <person name="Banfield J.F."/>
        </authorList>
    </citation>
    <scope>NUCLEOTIDE SEQUENCE [LARGE SCALE GENOMIC DNA]</scope>
    <source>
        <strain evidence="8">CG22_combo_CG10-13_8_21_14_all_37_9</strain>
    </source>
</reference>
<comment type="catalytic activity">
    <reaction evidence="4">
        <text>L-alanine = D-alanine</text>
        <dbReference type="Rhea" id="RHEA:20249"/>
        <dbReference type="ChEBI" id="CHEBI:57416"/>
        <dbReference type="ChEBI" id="CHEBI:57972"/>
        <dbReference type="EC" id="5.1.1.1"/>
    </reaction>
</comment>
<sequence>MNKSLRTWIEIDTKALAHNYHFFRKKISSKTKLLAVTKSNAYGHSLVDYAKLMSRLGIDYLGVDSIVEALKLRQNKITKPILVLGYTLPVFYNQAIKQKIILSISSLEQLNHLEKFTKTKKGLLKIHLKIDTGMHRQGFLLADLPEALTRLTKLKTKIKIEGIYSHLAAPAEAKYKSATKKQIANFETAIRLTSEAGFSKLIRHLSATGGTLYWPKTHFDLVRIGIGLYGYLPGGNLQTKKLPNLKPVLTWKTIISEIKNVPKGERIGYSFTAKLKRNSRLAILPIGYWHGYPRLLSDQAEVLIQGKRAKLIGRVSMDMLIIDVTDIKNCQVGDEVILLGPKLKATELADKIKTTHYEILTRINPLIKKIMCNDRLKINYFS</sequence>
<proteinExistence type="inferred from homology"/>
<evidence type="ECO:0000313" key="9">
    <source>
        <dbReference type="Proteomes" id="UP000229334"/>
    </source>
</evidence>
<dbReference type="Gene3D" id="2.40.37.10">
    <property type="entry name" value="Lyase, Ornithine Decarboxylase, Chain A, domain 1"/>
    <property type="match status" value="1"/>
</dbReference>
<dbReference type="AlphaFoldDB" id="A0A2H0BN74"/>
<dbReference type="PANTHER" id="PTHR30511">
    <property type="entry name" value="ALANINE RACEMASE"/>
    <property type="match status" value="1"/>
</dbReference>
<organism evidence="8 9">
    <name type="scientific">Candidatus Vogelbacteria bacterium CG22_combo_CG10-13_8_21_14_all_37_9</name>
    <dbReference type="NCBI Taxonomy" id="1975046"/>
    <lineage>
        <taxon>Bacteria</taxon>
        <taxon>Candidatus Vogeliibacteriota</taxon>
    </lineage>
</organism>
<dbReference type="SUPFAM" id="SSF51419">
    <property type="entry name" value="PLP-binding barrel"/>
    <property type="match status" value="1"/>
</dbReference>
<dbReference type="InterPro" id="IPR001608">
    <property type="entry name" value="Ala_racemase_N"/>
</dbReference>
<name>A0A2H0BN74_9BACT</name>
<comment type="similarity">
    <text evidence="4">Belongs to the alanine racemase family.</text>
</comment>
<comment type="function">
    <text evidence="4">Catalyzes the interconversion of L-alanine and D-alanine. May also act on other amino acids.</text>
</comment>
<dbReference type="SMART" id="SM01005">
    <property type="entry name" value="Ala_racemase_C"/>
    <property type="match status" value="1"/>
</dbReference>
<evidence type="ECO:0000313" key="8">
    <source>
        <dbReference type="EMBL" id="PIP58458.1"/>
    </source>
</evidence>
<dbReference type="FunFam" id="3.20.20.10:FF:000002">
    <property type="entry name" value="Alanine racemase"/>
    <property type="match status" value="1"/>
</dbReference>
<comment type="caution">
    <text evidence="8">The sequence shown here is derived from an EMBL/GenBank/DDBJ whole genome shotgun (WGS) entry which is preliminary data.</text>
</comment>
<dbReference type="GO" id="GO:0030632">
    <property type="term" value="P:D-alanine biosynthetic process"/>
    <property type="evidence" value="ECO:0007669"/>
    <property type="project" value="UniProtKB-UniRule"/>
</dbReference>
<dbReference type="UniPathway" id="UPA00042">
    <property type="reaction ID" value="UER00497"/>
</dbReference>
<dbReference type="EMBL" id="PCSX01000005">
    <property type="protein sequence ID" value="PIP58458.1"/>
    <property type="molecule type" value="Genomic_DNA"/>
</dbReference>
<dbReference type="InterPro" id="IPR000821">
    <property type="entry name" value="Ala_racemase"/>
</dbReference>
<dbReference type="GO" id="GO:0030170">
    <property type="term" value="F:pyridoxal phosphate binding"/>
    <property type="evidence" value="ECO:0007669"/>
    <property type="project" value="UniProtKB-UniRule"/>
</dbReference>
<accession>A0A2H0BN74</accession>
<evidence type="ECO:0000256" key="5">
    <source>
        <dbReference type="PIRSR" id="PIRSR600821-50"/>
    </source>
</evidence>
<evidence type="ECO:0000256" key="4">
    <source>
        <dbReference type="HAMAP-Rule" id="MF_01201"/>
    </source>
</evidence>
<keyword evidence="2 4" id="KW-0663">Pyridoxal phosphate</keyword>
<evidence type="ECO:0000259" key="7">
    <source>
        <dbReference type="SMART" id="SM01005"/>
    </source>
</evidence>
<dbReference type="Gene3D" id="3.20.20.10">
    <property type="entry name" value="Alanine racemase"/>
    <property type="match status" value="1"/>
</dbReference>
<gene>
    <name evidence="8" type="primary">alr</name>
    <name evidence="8" type="ORF">COX02_00180</name>
</gene>
<dbReference type="EC" id="5.1.1.1" evidence="4"/>
<dbReference type="Pfam" id="PF00842">
    <property type="entry name" value="Ala_racemase_C"/>
    <property type="match status" value="1"/>
</dbReference>
<dbReference type="InterPro" id="IPR011079">
    <property type="entry name" value="Ala_racemase_C"/>
</dbReference>
<dbReference type="CDD" id="cd00430">
    <property type="entry name" value="PLPDE_III_AR"/>
    <property type="match status" value="1"/>
</dbReference>
<dbReference type="InterPro" id="IPR029066">
    <property type="entry name" value="PLP-binding_barrel"/>
</dbReference>
<feature type="active site" description="Proton acceptor; specific for L-alanine" evidence="4">
    <location>
        <position position="269"/>
    </location>
</feature>
<keyword evidence="3 4" id="KW-0413">Isomerase</keyword>
<dbReference type="GO" id="GO:0008784">
    <property type="term" value="F:alanine racemase activity"/>
    <property type="evidence" value="ECO:0007669"/>
    <property type="project" value="UniProtKB-UniRule"/>
</dbReference>
<dbReference type="PANTHER" id="PTHR30511:SF0">
    <property type="entry name" value="ALANINE RACEMASE, CATABOLIC-RELATED"/>
    <property type="match status" value="1"/>
</dbReference>
<comment type="pathway">
    <text evidence="4">Amino-acid biosynthesis; D-alanine biosynthesis; D-alanine from L-alanine: step 1/1.</text>
</comment>
<dbReference type="PRINTS" id="PR00992">
    <property type="entry name" value="ALARACEMASE"/>
</dbReference>
<evidence type="ECO:0000256" key="3">
    <source>
        <dbReference type="ARBA" id="ARBA00023235"/>
    </source>
</evidence>
<dbReference type="HAMAP" id="MF_01201">
    <property type="entry name" value="Ala_racemase"/>
    <property type="match status" value="1"/>
</dbReference>
<comment type="cofactor">
    <cofactor evidence="1 4 5">
        <name>pyridoxal 5'-phosphate</name>
        <dbReference type="ChEBI" id="CHEBI:597326"/>
    </cofactor>
</comment>
<dbReference type="SUPFAM" id="SSF50621">
    <property type="entry name" value="Alanine racemase C-terminal domain-like"/>
    <property type="match status" value="1"/>
</dbReference>
<dbReference type="Pfam" id="PF01168">
    <property type="entry name" value="Ala_racemase_N"/>
    <property type="match status" value="1"/>
</dbReference>
<dbReference type="NCBIfam" id="TIGR00492">
    <property type="entry name" value="alr"/>
    <property type="match status" value="1"/>
</dbReference>
<feature type="modified residue" description="N6-(pyridoxal phosphate)lysine" evidence="4 5">
    <location>
        <position position="38"/>
    </location>
</feature>
<evidence type="ECO:0000256" key="1">
    <source>
        <dbReference type="ARBA" id="ARBA00001933"/>
    </source>
</evidence>
<feature type="domain" description="Alanine racemase C-terminal" evidence="7">
    <location>
        <begin position="248"/>
        <end position="372"/>
    </location>
</feature>
<dbReference type="InterPro" id="IPR009006">
    <property type="entry name" value="Ala_racemase/Decarboxylase_C"/>
</dbReference>
<evidence type="ECO:0000256" key="6">
    <source>
        <dbReference type="PIRSR" id="PIRSR600821-52"/>
    </source>
</evidence>
<dbReference type="GO" id="GO:0005829">
    <property type="term" value="C:cytosol"/>
    <property type="evidence" value="ECO:0007669"/>
    <property type="project" value="TreeGrafter"/>
</dbReference>
<feature type="binding site" evidence="4 6">
    <location>
        <position position="317"/>
    </location>
    <ligand>
        <name>substrate</name>
    </ligand>
</feature>